<organism evidence="1 4">
    <name type="scientific">Adineta steineri</name>
    <dbReference type="NCBI Taxonomy" id="433720"/>
    <lineage>
        <taxon>Eukaryota</taxon>
        <taxon>Metazoa</taxon>
        <taxon>Spiralia</taxon>
        <taxon>Gnathifera</taxon>
        <taxon>Rotifera</taxon>
        <taxon>Eurotatoria</taxon>
        <taxon>Bdelloidea</taxon>
        <taxon>Adinetida</taxon>
        <taxon>Adinetidae</taxon>
        <taxon>Adineta</taxon>
    </lineage>
</organism>
<evidence type="ECO:0000313" key="4">
    <source>
        <dbReference type="Proteomes" id="UP000663877"/>
    </source>
</evidence>
<dbReference type="OrthoDB" id="10074542at2759"/>
<keyword evidence="3" id="KW-1185">Reference proteome</keyword>
<dbReference type="EMBL" id="CAJNOI010000525">
    <property type="protein sequence ID" value="CAF1299798.1"/>
    <property type="molecule type" value="Genomic_DNA"/>
</dbReference>
<dbReference type="Proteomes" id="UP000663877">
    <property type="component" value="Unassembled WGS sequence"/>
</dbReference>
<gene>
    <name evidence="1" type="ORF">BJG266_LOCUS32220</name>
    <name evidence="2" type="ORF">QVE165_LOCUS60836</name>
</gene>
<dbReference type="AlphaFoldDB" id="A0A815DNF4"/>
<dbReference type="EMBL" id="CAJNOM010003677">
    <property type="protein sequence ID" value="CAF1648187.1"/>
    <property type="molecule type" value="Genomic_DNA"/>
</dbReference>
<reference evidence="1" key="1">
    <citation type="submission" date="2021-02" db="EMBL/GenBank/DDBJ databases">
        <authorList>
            <person name="Nowell W R."/>
        </authorList>
    </citation>
    <scope>NUCLEOTIDE SEQUENCE</scope>
</reference>
<evidence type="ECO:0000313" key="2">
    <source>
        <dbReference type="EMBL" id="CAF1648187.1"/>
    </source>
</evidence>
<accession>A0A815DNF4</accession>
<sequence>KMNQWKTEMDMQLGVENMKVLIGLVERITLLRCWLETRINQELVNLDPEEQAECVEFEQKCDKELDQMLKIMRESVIVYMTNV</sequence>
<evidence type="ECO:0000313" key="1">
    <source>
        <dbReference type="EMBL" id="CAF1299798.1"/>
    </source>
</evidence>
<protein>
    <submittedName>
        <fullName evidence="1">Uncharacterized protein</fullName>
    </submittedName>
</protein>
<feature type="non-terminal residue" evidence="1">
    <location>
        <position position="1"/>
    </location>
</feature>
<evidence type="ECO:0000313" key="3">
    <source>
        <dbReference type="Proteomes" id="UP000663832"/>
    </source>
</evidence>
<name>A0A815DNF4_9BILA</name>
<proteinExistence type="predicted"/>
<dbReference type="Proteomes" id="UP000663832">
    <property type="component" value="Unassembled WGS sequence"/>
</dbReference>
<comment type="caution">
    <text evidence="1">The sequence shown here is derived from an EMBL/GenBank/DDBJ whole genome shotgun (WGS) entry which is preliminary data.</text>
</comment>